<dbReference type="Pfam" id="PF02641">
    <property type="entry name" value="DUF190"/>
    <property type="match status" value="1"/>
</dbReference>
<dbReference type="KEGG" id="nio:NITINOP_1838"/>
<dbReference type="InterPro" id="IPR011322">
    <property type="entry name" value="N-reg_PII-like_a/b"/>
</dbReference>
<protein>
    <submittedName>
        <fullName evidence="2">Uncharacterized protein</fullName>
    </submittedName>
</protein>
<reference evidence="3" key="1">
    <citation type="submission" date="2015-09" db="EMBL/GenBank/DDBJ databases">
        <authorList>
            <person name="Daims H."/>
        </authorList>
    </citation>
    <scope>NUCLEOTIDE SEQUENCE [LARGE SCALE GENOMIC DNA]</scope>
</reference>
<evidence type="ECO:0000313" key="3">
    <source>
        <dbReference type="Proteomes" id="UP000066284"/>
    </source>
</evidence>
<dbReference type="PANTHER" id="PTHR35983:SF1">
    <property type="entry name" value="UPF0166 PROTEIN TM_0021"/>
    <property type="match status" value="1"/>
</dbReference>
<keyword evidence="3" id="KW-1185">Reference proteome</keyword>
<dbReference type="InterPro" id="IPR015867">
    <property type="entry name" value="N-reg_PII/ATP_PRibTrfase_C"/>
</dbReference>
<sequence>MLPTDGVLLRIFIGEADRYDKQPLYEWIITEAKARGLGGATVLRGLMGFGANSRVIHTFKIERLSEDLPIIVELVDTSEKIEAFLAYIEQHIQCGWLATTEQTRIRFYRGETTAKSRTDAQG</sequence>
<evidence type="ECO:0000256" key="1">
    <source>
        <dbReference type="ARBA" id="ARBA00010554"/>
    </source>
</evidence>
<dbReference type="EMBL" id="LN885086">
    <property type="protein sequence ID" value="CUQ66813.1"/>
    <property type="molecule type" value="Genomic_DNA"/>
</dbReference>
<gene>
    <name evidence="2" type="ORF">NITINOP_1838</name>
</gene>
<comment type="similarity">
    <text evidence="1">Belongs to the UPF0166 family.</text>
</comment>
<dbReference type="AlphaFoldDB" id="A0A0S4KU39"/>
<dbReference type="SUPFAM" id="SSF54913">
    <property type="entry name" value="GlnB-like"/>
    <property type="match status" value="1"/>
</dbReference>
<accession>A0A0S4KU39</accession>
<evidence type="ECO:0000313" key="2">
    <source>
        <dbReference type="EMBL" id="CUQ66813.1"/>
    </source>
</evidence>
<name>A0A0S4KU39_9BACT</name>
<dbReference type="STRING" id="1715989.NITINOP_1838"/>
<proteinExistence type="inferred from homology"/>
<dbReference type="Proteomes" id="UP000066284">
    <property type="component" value="Chromosome 1"/>
</dbReference>
<dbReference type="Gene3D" id="3.30.70.120">
    <property type="match status" value="1"/>
</dbReference>
<organism evidence="2 3">
    <name type="scientific">Candidatus Nitrospira inopinata</name>
    <dbReference type="NCBI Taxonomy" id="1715989"/>
    <lineage>
        <taxon>Bacteria</taxon>
        <taxon>Pseudomonadati</taxon>
        <taxon>Nitrospirota</taxon>
        <taxon>Nitrospiria</taxon>
        <taxon>Nitrospirales</taxon>
        <taxon>Nitrospiraceae</taxon>
        <taxon>Nitrospira</taxon>
    </lineage>
</organism>
<dbReference type="InterPro" id="IPR003793">
    <property type="entry name" value="UPF0166"/>
</dbReference>
<dbReference type="PANTHER" id="PTHR35983">
    <property type="entry name" value="UPF0166 PROTEIN TM_0021"/>
    <property type="match status" value="1"/>
</dbReference>